<dbReference type="FunCoup" id="A0A7X0JUK2">
    <property type="interactions" value="55"/>
</dbReference>
<dbReference type="Gene3D" id="3.40.190.10">
    <property type="entry name" value="Periplasmic binding protein-like II"/>
    <property type="match status" value="2"/>
</dbReference>
<organism evidence="6 7">
    <name type="scientific">Pseudoteredinibacter isoporae</name>
    <dbReference type="NCBI Taxonomy" id="570281"/>
    <lineage>
        <taxon>Bacteria</taxon>
        <taxon>Pseudomonadati</taxon>
        <taxon>Pseudomonadota</taxon>
        <taxon>Gammaproteobacteria</taxon>
        <taxon>Cellvibrionales</taxon>
        <taxon>Cellvibrionaceae</taxon>
        <taxon>Pseudoteredinibacter</taxon>
    </lineage>
</organism>
<keyword evidence="4" id="KW-0804">Transcription</keyword>
<dbReference type="InterPro" id="IPR036390">
    <property type="entry name" value="WH_DNA-bd_sf"/>
</dbReference>
<evidence type="ECO:0000259" key="5">
    <source>
        <dbReference type="PROSITE" id="PS50931"/>
    </source>
</evidence>
<dbReference type="SUPFAM" id="SSF46785">
    <property type="entry name" value="Winged helix' DNA-binding domain"/>
    <property type="match status" value="1"/>
</dbReference>
<dbReference type="PROSITE" id="PS50931">
    <property type="entry name" value="HTH_LYSR"/>
    <property type="match status" value="1"/>
</dbReference>
<dbReference type="RefSeq" id="WP_166844680.1">
    <property type="nucleotide sequence ID" value="NZ_JAAONY010000002.1"/>
</dbReference>
<keyword evidence="2" id="KW-0805">Transcription regulation</keyword>
<gene>
    <name evidence="6" type="ORF">HNR48_001995</name>
</gene>
<dbReference type="PRINTS" id="PR00039">
    <property type="entry name" value="HTHLYSR"/>
</dbReference>
<proteinExistence type="inferred from homology"/>
<protein>
    <submittedName>
        <fullName evidence="6">DNA-binding transcriptional LysR family regulator</fullName>
    </submittedName>
</protein>
<dbReference type="AlphaFoldDB" id="A0A7X0JUK2"/>
<dbReference type="InParanoid" id="A0A7X0JUK2"/>
<comment type="similarity">
    <text evidence="1">Belongs to the LysR transcriptional regulatory family.</text>
</comment>
<feature type="domain" description="HTH lysR-type" evidence="5">
    <location>
        <begin position="4"/>
        <end position="61"/>
    </location>
</feature>
<dbReference type="InterPro" id="IPR036388">
    <property type="entry name" value="WH-like_DNA-bd_sf"/>
</dbReference>
<reference evidence="6 7" key="1">
    <citation type="submission" date="2020-08" db="EMBL/GenBank/DDBJ databases">
        <title>Genomic Encyclopedia of Type Strains, Phase IV (KMG-IV): sequencing the most valuable type-strain genomes for metagenomic binning, comparative biology and taxonomic classification.</title>
        <authorList>
            <person name="Goeker M."/>
        </authorList>
    </citation>
    <scope>NUCLEOTIDE SEQUENCE [LARGE SCALE GENOMIC DNA]</scope>
    <source>
        <strain evidence="6 7">DSM 22368</strain>
    </source>
</reference>
<dbReference type="Pfam" id="PF03466">
    <property type="entry name" value="LysR_substrate"/>
    <property type="match status" value="1"/>
</dbReference>
<dbReference type="InterPro" id="IPR050176">
    <property type="entry name" value="LTTR"/>
</dbReference>
<comment type="caution">
    <text evidence="6">The sequence shown here is derived from an EMBL/GenBank/DDBJ whole genome shotgun (WGS) entry which is preliminary data.</text>
</comment>
<dbReference type="InterPro" id="IPR005119">
    <property type="entry name" value="LysR_subst-bd"/>
</dbReference>
<dbReference type="GO" id="GO:0003677">
    <property type="term" value="F:DNA binding"/>
    <property type="evidence" value="ECO:0007669"/>
    <property type="project" value="UniProtKB-KW"/>
</dbReference>
<keyword evidence="7" id="KW-1185">Reference proteome</keyword>
<evidence type="ECO:0000256" key="1">
    <source>
        <dbReference type="ARBA" id="ARBA00009437"/>
    </source>
</evidence>
<dbReference type="Pfam" id="PF00126">
    <property type="entry name" value="HTH_1"/>
    <property type="match status" value="1"/>
</dbReference>
<keyword evidence="3 6" id="KW-0238">DNA-binding</keyword>
<accession>A0A7X0JUK2</accession>
<evidence type="ECO:0000256" key="4">
    <source>
        <dbReference type="ARBA" id="ARBA00023163"/>
    </source>
</evidence>
<dbReference type="PANTHER" id="PTHR30579">
    <property type="entry name" value="TRANSCRIPTIONAL REGULATOR"/>
    <property type="match status" value="1"/>
</dbReference>
<dbReference type="InterPro" id="IPR000847">
    <property type="entry name" value="LysR_HTH_N"/>
</dbReference>
<evidence type="ECO:0000256" key="3">
    <source>
        <dbReference type="ARBA" id="ARBA00023125"/>
    </source>
</evidence>
<dbReference type="GO" id="GO:0003700">
    <property type="term" value="F:DNA-binding transcription factor activity"/>
    <property type="evidence" value="ECO:0007669"/>
    <property type="project" value="InterPro"/>
</dbReference>
<evidence type="ECO:0000313" key="7">
    <source>
        <dbReference type="Proteomes" id="UP000528457"/>
    </source>
</evidence>
<dbReference type="Gene3D" id="1.10.10.10">
    <property type="entry name" value="Winged helix-like DNA-binding domain superfamily/Winged helix DNA-binding domain"/>
    <property type="match status" value="1"/>
</dbReference>
<dbReference type="FunFam" id="1.10.10.10:FF:000001">
    <property type="entry name" value="LysR family transcriptional regulator"/>
    <property type="match status" value="1"/>
</dbReference>
<dbReference type="SUPFAM" id="SSF53850">
    <property type="entry name" value="Periplasmic binding protein-like II"/>
    <property type="match status" value="1"/>
</dbReference>
<evidence type="ECO:0000256" key="2">
    <source>
        <dbReference type="ARBA" id="ARBA00023015"/>
    </source>
</evidence>
<name>A0A7X0JUK2_9GAMM</name>
<dbReference type="Proteomes" id="UP000528457">
    <property type="component" value="Unassembled WGS sequence"/>
</dbReference>
<dbReference type="PANTHER" id="PTHR30579:SF7">
    <property type="entry name" value="HTH-TYPE TRANSCRIPTIONAL REGULATOR LRHA-RELATED"/>
    <property type="match status" value="1"/>
</dbReference>
<dbReference type="EMBL" id="JACHHT010000002">
    <property type="protein sequence ID" value="MBB6521710.1"/>
    <property type="molecule type" value="Genomic_DNA"/>
</dbReference>
<evidence type="ECO:0000313" key="6">
    <source>
        <dbReference type="EMBL" id="MBB6521710.1"/>
    </source>
</evidence>
<sequence>MKNLPIEVLRAFVTIVELGSFTQAGDLLGRSQPAISLQIKRLEEMLDQKLISRNGQNIELTKLGEQLFYYAKRILALNDEAVASFGATSVSGQLKLGIPSEFATTLLPKVLSRFANTYPNVNLEVMSDLSRNLINAGGQKQYDLMLVLHDDPQKAGSSLIKEDELVWVSSHSHDCHMRSVLPLIVAPEGCIYRNRASTRLAEAALPWKISYTNPSLSGIQAAIEEGLGVTVLAKSSVPDGLKVITNSTRLPKLGKIGISMVKQASDQNEAAQRLCEYISASLS</sequence>